<feature type="domain" description="Fungal-type protein kinase" evidence="1">
    <location>
        <begin position="8"/>
        <end position="78"/>
    </location>
</feature>
<protein>
    <recommendedName>
        <fullName evidence="1">Fungal-type protein kinase domain-containing protein</fullName>
    </recommendedName>
</protein>
<accession>A0ABQ8K5J0</accession>
<dbReference type="InterPro" id="IPR040976">
    <property type="entry name" value="Pkinase_fungal"/>
</dbReference>
<dbReference type="Pfam" id="PF17667">
    <property type="entry name" value="Pkinase_fungal"/>
    <property type="match status" value="1"/>
</dbReference>
<dbReference type="GeneID" id="71998140"/>
<proteinExistence type="predicted"/>
<comment type="caution">
    <text evidence="2">The sequence shown here is derived from an EMBL/GenBank/DDBJ whole genome shotgun (WGS) entry which is preliminary data.</text>
</comment>
<dbReference type="EMBL" id="JADCUA010000022">
    <property type="protein sequence ID" value="KAH9832225.1"/>
    <property type="molecule type" value="Genomic_DNA"/>
</dbReference>
<evidence type="ECO:0000313" key="3">
    <source>
        <dbReference type="Proteomes" id="UP000814176"/>
    </source>
</evidence>
<dbReference type="RefSeq" id="XP_047775244.1">
    <property type="nucleotide sequence ID" value="XM_047917408.1"/>
</dbReference>
<evidence type="ECO:0000313" key="2">
    <source>
        <dbReference type="EMBL" id="KAH9832225.1"/>
    </source>
</evidence>
<sequence length="79" mass="9471">MGLYTAEIDLRVCRTLVMKSYERLELVDSVEDFKKVYVDVVRAHYWVWRTTRTLHRNISTNNVMWYRRSDGNVIGILCD</sequence>
<keyword evidence="3" id="KW-1185">Reference proteome</keyword>
<evidence type="ECO:0000259" key="1">
    <source>
        <dbReference type="Pfam" id="PF17667"/>
    </source>
</evidence>
<name>A0ABQ8K5J0_9APHY</name>
<reference evidence="2 3" key="1">
    <citation type="journal article" date="2021" name="Environ. Microbiol.">
        <title>Gene family expansions and transcriptome signatures uncover fungal adaptations to wood decay.</title>
        <authorList>
            <person name="Hage H."/>
            <person name="Miyauchi S."/>
            <person name="Viragh M."/>
            <person name="Drula E."/>
            <person name="Min B."/>
            <person name="Chaduli D."/>
            <person name="Navarro D."/>
            <person name="Favel A."/>
            <person name="Norest M."/>
            <person name="Lesage-Meessen L."/>
            <person name="Balint B."/>
            <person name="Merenyi Z."/>
            <person name="de Eugenio L."/>
            <person name="Morin E."/>
            <person name="Martinez A.T."/>
            <person name="Baldrian P."/>
            <person name="Stursova M."/>
            <person name="Martinez M.J."/>
            <person name="Novotny C."/>
            <person name="Magnuson J.K."/>
            <person name="Spatafora J.W."/>
            <person name="Maurice S."/>
            <person name="Pangilinan J."/>
            <person name="Andreopoulos W."/>
            <person name="LaButti K."/>
            <person name="Hundley H."/>
            <person name="Na H."/>
            <person name="Kuo A."/>
            <person name="Barry K."/>
            <person name="Lipzen A."/>
            <person name="Henrissat B."/>
            <person name="Riley R."/>
            <person name="Ahrendt S."/>
            <person name="Nagy L.G."/>
            <person name="Grigoriev I.V."/>
            <person name="Martin F."/>
            <person name="Rosso M.N."/>
        </authorList>
    </citation>
    <scope>NUCLEOTIDE SEQUENCE [LARGE SCALE GENOMIC DNA]</scope>
    <source>
        <strain evidence="2 3">CIRM-BRFM 1785</strain>
    </source>
</reference>
<organism evidence="2 3">
    <name type="scientific">Rhodofomes roseus</name>
    <dbReference type="NCBI Taxonomy" id="34475"/>
    <lineage>
        <taxon>Eukaryota</taxon>
        <taxon>Fungi</taxon>
        <taxon>Dikarya</taxon>
        <taxon>Basidiomycota</taxon>
        <taxon>Agaricomycotina</taxon>
        <taxon>Agaricomycetes</taxon>
        <taxon>Polyporales</taxon>
        <taxon>Rhodofomes</taxon>
    </lineage>
</organism>
<dbReference type="Proteomes" id="UP000814176">
    <property type="component" value="Unassembled WGS sequence"/>
</dbReference>
<gene>
    <name evidence="2" type="ORF">C8Q71DRAFT_267412</name>
</gene>